<dbReference type="InterPro" id="IPR001296">
    <property type="entry name" value="Glyco_trans_1"/>
</dbReference>
<dbReference type="RefSeq" id="WP_182540536.1">
    <property type="nucleotide sequence ID" value="NZ_JACJIP010000068.1"/>
</dbReference>
<dbReference type="SUPFAM" id="SSF53756">
    <property type="entry name" value="UDP-Glycosyltransferase/glycogen phosphorylase"/>
    <property type="match status" value="1"/>
</dbReference>
<gene>
    <name evidence="3" type="ORF">FHR92_005283</name>
</gene>
<dbReference type="CDD" id="cd03801">
    <property type="entry name" value="GT4_PimA-like"/>
    <property type="match status" value="1"/>
</dbReference>
<dbReference type="InterPro" id="IPR050194">
    <property type="entry name" value="Glycosyltransferase_grp1"/>
</dbReference>
<accession>A0A7W3SZ11</accession>
<dbReference type="PANTHER" id="PTHR45947">
    <property type="entry name" value="SULFOQUINOVOSYL TRANSFERASE SQD2"/>
    <property type="match status" value="1"/>
</dbReference>
<dbReference type="InterPro" id="IPR028098">
    <property type="entry name" value="Glyco_trans_4-like_N"/>
</dbReference>
<name>A0A7W3SZ11_9BACL</name>
<dbReference type="Pfam" id="PF00534">
    <property type="entry name" value="Glycos_transf_1"/>
    <property type="match status" value="1"/>
</dbReference>
<comment type="caution">
    <text evidence="3">The sequence shown here is derived from an EMBL/GenBank/DDBJ whole genome shotgun (WGS) entry which is preliminary data.</text>
</comment>
<dbReference type="Pfam" id="PF13439">
    <property type="entry name" value="Glyco_transf_4"/>
    <property type="match status" value="1"/>
</dbReference>
<dbReference type="Gene3D" id="3.40.50.2000">
    <property type="entry name" value="Glycogen Phosphorylase B"/>
    <property type="match status" value="2"/>
</dbReference>
<sequence>MNILLASFFELPQIGGLWTYMFQLKRSLEQLGHTVDIFARSVNTQNYKLINREAEIDKESLHRIIEPHVLRQLSYSSPQTPLWILNQEVERYKYEAAAVSFNLQNYDVIHAQDIISTYCFSRIKPKNTPLIATIHASLAFEWKHTTNFFSEKNPVFHRYALLLEFLGASSSDKTIVPSYWLKNYLVHNFHVPSEKLVVIPNGIDIPHYFKQMLHVKKVDRSPHKIIFACVARLTFEKGISYLLNALAQLNTIRQDWNLWLIGDGPLKDELQEQCKQLNIFNQVQFLGFRNDVPALLQQADVFLLSSIQETFCYSILEAQLAEVPVIAPRTGGITELVTHRKTGLLFESENPEDLLANIKLLLTQLSQLKSPNKPLI</sequence>
<feature type="domain" description="Glycosyltransferase subfamily 4-like N-terminal" evidence="2">
    <location>
        <begin position="14"/>
        <end position="205"/>
    </location>
</feature>
<keyword evidence="3" id="KW-0808">Transferase</keyword>
<dbReference type="Proteomes" id="UP000567067">
    <property type="component" value="Unassembled WGS sequence"/>
</dbReference>
<organism evidence="3 4">
    <name type="scientific">Fontibacillus solani</name>
    <dbReference type="NCBI Taxonomy" id="1572857"/>
    <lineage>
        <taxon>Bacteria</taxon>
        <taxon>Bacillati</taxon>
        <taxon>Bacillota</taxon>
        <taxon>Bacilli</taxon>
        <taxon>Bacillales</taxon>
        <taxon>Paenibacillaceae</taxon>
        <taxon>Fontibacillus</taxon>
    </lineage>
</organism>
<proteinExistence type="predicted"/>
<dbReference type="GO" id="GO:0016757">
    <property type="term" value="F:glycosyltransferase activity"/>
    <property type="evidence" value="ECO:0007669"/>
    <property type="project" value="InterPro"/>
</dbReference>
<dbReference type="PANTHER" id="PTHR45947:SF3">
    <property type="entry name" value="SULFOQUINOVOSYL TRANSFERASE SQD2"/>
    <property type="match status" value="1"/>
</dbReference>
<reference evidence="3 4" key="1">
    <citation type="submission" date="2020-08" db="EMBL/GenBank/DDBJ databases">
        <title>Genomic Encyclopedia of Type Strains, Phase III (KMG-III): the genomes of soil and plant-associated and newly described type strains.</title>
        <authorList>
            <person name="Whitman W."/>
        </authorList>
    </citation>
    <scope>NUCLEOTIDE SEQUENCE [LARGE SCALE GENOMIC DNA]</scope>
    <source>
        <strain evidence="3 4">CECT 8693</strain>
    </source>
</reference>
<evidence type="ECO:0000313" key="3">
    <source>
        <dbReference type="EMBL" id="MBA9088753.1"/>
    </source>
</evidence>
<dbReference type="AlphaFoldDB" id="A0A7W3SZ11"/>
<protein>
    <submittedName>
        <fullName evidence="3">Glycosyltransferase involved in cell wall biosynthesis</fullName>
    </submittedName>
</protein>
<evidence type="ECO:0000259" key="1">
    <source>
        <dbReference type="Pfam" id="PF00534"/>
    </source>
</evidence>
<dbReference type="EMBL" id="JACJIP010000068">
    <property type="protein sequence ID" value="MBA9088753.1"/>
    <property type="molecule type" value="Genomic_DNA"/>
</dbReference>
<evidence type="ECO:0000259" key="2">
    <source>
        <dbReference type="Pfam" id="PF13439"/>
    </source>
</evidence>
<feature type="domain" description="Glycosyl transferase family 1" evidence="1">
    <location>
        <begin position="218"/>
        <end position="364"/>
    </location>
</feature>
<evidence type="ECO:0000313" key="4">
    <source>
        <dbReference type="Proteomes" id="UP000567067"/>
    </source>
</evidence>
<keyword evidence="4" id="KW-1185">Reference proteome</keyword>